<evidence type="ECO:0000313" key="2">
    <source>
        <dbReference type="EMBL" id="GAQ86127.1"/>
    </source>
</evidence>
<keyword evidence="2" id="KW-0808">Transferase</keyword>
<evidence type="ECO:0000256" key="1">
    <source>
        <dbReference type="SAM" id="Coils"/>
    </source>
</evidence>
<sequence>MGSIEAVQFKRAKVKAEVEALSQEIERAKKKLENAENAGNAEAVHRWGTELQQLREKENELRKKENKLLDKEARLESAGPTSGGSNKGSNIDICARLLGKVNQWDEEGALKLSAAEFGEKLLASSGPLPASPQLYDLMKDEDERLGDMLKLEGDCHLVRNISGLLDKAEPTAGKFCAVLVSLYISQGTPVRPDTHLVAEKLSLFFGEDKVEDDELKDVWDDHVRKLKGGLNHVAYGRVPFVPVYAAAGNLLQFGRLCSDGQVGISLKPSGLSFQLMPAGHSIFFTGLNVNPADHQGSRARWSGVRLDSQRDRIAIVTALVNVYKLFAALIKLAPKEHERFSIFESIPRPNGTTILICPATVEKTITNSEAFFESIGNDCETVKAAYELTDGHAHAVSHQSIGNVKGRKRSSTDNPLLTYKVTLSRLGYGIKDVNELSESDLKKAVRAILEVCRLFATAKLGHCDFRISNVLWDPEPFVIDFEAAHKLPWKVPNGFQHFTDWDAGTLSRSGQYTAKSDVYQVGIIMEKYKDLSAEGRRFAATLKSKKVEAEVALKDPYFA</sequence>
<proteinExistence type="predicted"/>
<dbReference type="EMBL" id="DF237221">
    <property type="protein sequence ID" value="GAQ86127.1"/>
    <property type="molecule type" value="Genomic_DNA"/>
</dbReference>
<dbReference type="OrthoDB" id="1932902at2759"/>
<feature type="coiled-coil region" evidence="1">
    <location>
        <begin position="4"/>
        <end position="74"/>
    </location>
</feature>
<gene>
    <name evidence="2" type="ORF">KFL_002720010</name>
</gene>
<dbReference type="Gene3D" id="1.10.510.10">
    <property type="entry name" value="Transferase(Phosphotransferase) domain 1"/>
    <property type="match status" value="1"/>
</dbReference>
<name>A0A1Y1IBM3_KLENI</name>
<dbReference type="GO" id="GO:0016301">
    <property type="term" value="F:kinase activity"/>
    <property type="evidence" value="ECO:0007669"/>
    <property type="project" value="UniProtKB-KW"/>
</dbReference>
<reference evidence="2 3" key="1">
    <citation type="journal article" date="2014" name="Nat. Commun.">
        <title>Klebsormidium flaccidum genome reveals primary factors for plant terrestrial adaptation.</title>
        <authorList>
            <person name="Hori K."/>
            <person name="Maruyama F."/>
            <person name="Fujisawa T."/>
            <person name="Togashi T."/>
            <person name="Yamamoto N."/>
            <person name="Seo M."/>
            <person name="Sato S."/>
            <person name="Yamada T."/>
            <person name="Mori H."/>
            <person name="Tajima N."/>
            <person name="Moriyama T."/>
            <person name="Ikeuchi M."/>
            <person name="Watanabe M."/>
            <person name="Wada H."/>
            <person name="Kobayashi K."/>
            <person name="Saito M."/>
            <person name="Masuda T."/>
            <person name="Sasaki-Sekimoto Y."/>
            <person name="Mashiguchi K."/>
            <person name="Awai K."/>
            <person name="Shimojima M."/>
            <person name="Masuda S."/>
            <person name="Iwai M."/>
            <person name="Nobusawa T."/>
            <person name="Narise T."/>
            <person name="Kondo S."/>
            <person name="Saito H."/>
            <person name="Sato R."/>
            <person name="Murakawa M."/>
            <person name="Ihara Y."/>
            <person name="Oshima-Yamada Y."/>
            <person name="Ohtaka K."/>
            <person name="Satoh M."/>
            <person name="Sonobe K."/>
            <person name="Ishii M."/>
            <person name="Ohtani R."/>
            <person name="Kanamori-Sato M."/>
            <person name="Honoki R."/>
            <person name="Miyazaki D."/>
            <person name="Mochizuki H."/>
            <person name="Umetsu J."/>
            <person name="Higashi K."/>
            <person name="Shibata D."/>
            <person name="Kamiya Y."/>
            <person name="Sato N."/>
            <person name="Nakamura Y."/>
            <person name="Tabata S."/>
            <person name="Ida S."/>
            <person name="Kurokawa K."/>
            <person name="Ohta H."/>
        </authorList>
    </citation>
    <scope>NUCLEOTIDE SEQUENCE [LARGE SCALE GENOMIC DNA]</scope>
    <source>
        <strain evidence="2 3">NIES-2285</strain>
    </source>
</reference>
<dbReference type="InterPro" id="IPR011009">
    <property type="entry name" value="Kinase-like_dom_sf"/>
</dbReference>
<keyword evidence="1" id="KW-0175">Coiled coil</keyword>
<dbReference type="SUPFAM" id="SSF56112">
    <property type="entry name" value="Protein kinase-like (PK-like)"/>
    <property type="match status" value="1"/>
</dbReference>
<dbReference type="AlphaFoldDB" id="A0A1Y1IBM3"/>
<organism evidence="2 3">
    <name type="scientific">Klebsormidium nitens</name>
    <name type="common">Green alga</name>
    <name type="synonym">Ulothrix nitens</name>
    <dbReference type="NCBI Taxonomy" id="105231"/>
    <lineage>
        <taxon>Eukaryota</taxon>
        <taxon>Viridiplantae</taxon>
        <taxon>Streptophyta</taxon>
        <taxon>Klebsormidiophyceae</taxon>
        <taxon>Klebsormidiales</taxon>
        <taxon>Klebsormidiaceae</taxon>
        <taxon>Klebsormidium</taxon>
    </lineage>
</organism>
<accession>A0A1Y1IBM3</accession>
<keyword evidence="2" id="KW-0418">Kinase</keyword>
<evidence type="ECO:0000313" key="3">
    <source>
        <dbReference type="Proteomes" id="UP000054558"/>
    </source>
</evidence>
<keyword evidence="3" id="KW-1185">Reference proteome</keyword>
<dbReference type="Proteomes" id="UP000054558">
    <property type="component" value="Unassembled WGS sequence"/>
</dbReference>
<protein>
    <submittedName>
        <fullName evidence="2">Protein kinase-like domain containing protein</fullName>
    </submittedName>
</protein>